<dbReference type="InterPro" id="IPR015943">
    <property type="entry name" value="WD40/YVTN_repeat-like_dom_sf"/>
</dbReference>
<evidence type="ECO:0000256" key="11">
    <source>
        <dbReference type="SAM" id="MobiDB-lite"/>
    </source>
</evidence>
<evidence type="ECO:0000256" key="9">
    <source>
        <dbReference type="ARBA" id="ARBA00023662"/>
    </source>
</evidence>
<evidence type="ECO:0000256" key="5">
    <source>
        <dbReference type="ARBA" id="ARBA00023054"/>
    </source>
</evidence>
<keyword evidence="13" id="KW-1185">Reference proteome</keyword>
<dbReference type="PANTHER" id="PTHR14885">
    <property type="entry name" value="CILIA- AND FLAGELLA-ASSOCIATED PROTEIN 43-RELATED"/>
    <property type="match status" value="1"/>
</dbReference>
<feature type="compositionally biased region" description="Low complexity" evidence="11">
    <location>
        <begin position="458"/>
        <end position="486"/>
    </location>
</feature>
<evidence type="ECO:0000256" key="7">
    <source>
        <dbReference type="ARBA" id="ARBA00023273"/>
    </source>
</evidence>
<keyword evidence="2" id="KW-0963">Cytoplasm</keyword>
<evidence type="ECO:0000313" key="13">
    <source>
        <dbReference type="Proteomes" id="UP000815325"/>
    </source>
</evidence>
<dbReference type="PANTHER" id="PTHR14885:SF1">
    <property type="entry name" value="CILIA- AND FLAGELLA-ASSOCIATED PROTEIN 43"/>
    <property type="match status" value="1"/>
</dbReference>
<protein>
    <recommendedName>
        <fullName evidence="9">Cilia- and flagella-associated protein 43</fullName>
    </recommendedName>
</protein>
<evidence type="ECO:0000256" key="3">
    <source>
        <dbReference type="ARBA" id="ARBA00022574"/>
    </source>
</evidence>
<gene>
    <name evidence="12" type="ORF">DUNSADRAFT_6267</name>
</gene>
<organism evidence="12 13">
    <name type="scientific">Dunaliella salina</name>
    <name type="common">Green alga</name>
    <name type="synonym">Protococcus salinus</name>
    <dbReference type="NCBI Taxonomy" id="3046"/>
    <lineage>
        <taxon>Eukaryota</taxon>
        <taxon>Viridiplantae</taxon>
        <taxon>Chlorophyta</taxon>
        <taxon>core chlorophytes</taxon>
        <taxon>Chlorophyceae</taxon>
        <taxon>CS clade</taxon>
        <taxon>Chlamydomonadales</taxon>
        <taxon>Dunaliellaceae</taxon>
        <taxon>Dunaliella</taxon>
    </lineage>
</organism>
<dbReference type="Proteomes" id="UP000815325">
    <property type="component" value="Unassembled WGS sequence"/>
</dbReference>
<dbReference type="Pfam" id="PF25828">
    <property type="entry name" value="CC_Cfap43"/>
    <property type="match status" value="2"/>
</dbReference>
<comment type="subcellular location">
    <subcellularLocation>
        <location evidence="1">Cytoplasm</location>
        <location evidence="1">Cytoskeleton</location>
        <location evidence="1">Cilium axoneme</location>
    </subcellularLocation>
</comment>
<evidence type="ECO:0000256" key="4">
    <source>
        <dbReference type="ARBA" id="ARBA00022737"/>
    </source>
</evidence>
<feature type="compositionally biased region" description="Basic and acidic residues" evidence="11">
    <location>
        <begin position="642"/>
        <end position="665"/>
    </location>
</feature>
<feature type="region of interest" description="Disordered" evidence="11">
    <location>
        <begin position="1004"/>
        <end position="1031"/>
    </location>
</feature>
<feature type="compositionally biased region" description="Polar residues" evidence="11">
    <location>
        <begin position="1331"/>
        <end position="1340"/>
    </location>
</feature>
<feature type="region of interest" description="Disordered" evidence="11">
    <location>
        <begin position="551"/>
        <end position="588"/>
    </location>
</feature>
<dbReference type="EMBL" id="MU069670">
    <property type="protein sequence ID" value="KAF5836201.1"/>
    <property type="molecule type" value="Genomic_DNA"/>
</dbReference>
<reference evidence="12" key="1">
    <citation type="submission" date="2017-08" db="EMBL/GenBank/DDBJ databases">
        <authorList>
            <person name="Polle J.E."/>
            <person name="Barry K."/>
            <person name="Cushman J."/>
            <person name="Schmutz J."/>
            <person name="Tran D."/>
            <person name="Hathwaick L.T."/>
            <person name="Yim W.C."/>
            <person name="Jenkins J."/>
            <person name="Mckie-Krisberg Z.M."/>
            <person name="Prochnik S."/>
            <person name="Lindquist E."/>
            <person name="Dockter R.B."/>
            <person name="Adam C."/>
            <person name="Molina H."/>
            <person name="Bunkerborg J."/>
            <person name="Jin E."/>
            <person name="Buchheim M."/>
            <person name="Magnuson J."/>
        </authorList>
    </citation>
    <scope>NUCLEOTIDE SEQUENCE</scope>
    <source>
        <strain evidence="12">CCAP 19/18</strain>
    </source>
</reference>
<evidence type="ECO:0000256" key="10">
    <source>
        <dbReference type="SAM" id="Coils"/>
    </source>
</evidence>
<feature type="region of interest" description="Disordered" evidence="11">
    <location>
        <begin position="1607"/>
        <end position="1645"/>
    </location>
</feature>
<sequence length="1645" mass="177627">MEAQALLTLGVAEGSNGPAWIDEKEVLFAFGNGVVAQHINKGSQRHVFGEANLELGASSADATVFATCPQKQVIAHAQSGLASAISIASATTLRPYCTIKDSQQQRAPWVHLALSHDGKHLASIGSYPDHVLDVWDLPEPPAPLKLGAKPDPSDPATLSARLVASATLGPRLAQLPPTFFPLNKSVLAVGGPEAVRLLFFDASVADNCLVRQSAVDLSALSEGHQVTAMGWTPAGALMLGTSGGKVMLVPGAAPCGLADADWGASPSCHKARTLFNSSVAARSKGWFDGLGNVMAVTCLPGQQTLAVVSPWPVGSKAKASKDAKNDKGGSAKASIQQPSCAHLMWLDTSGSTTTLAALAALPYGSLSSAAVSPSLEHVLLRTVAGDLALADTAYTIPEQLPRLTKTGTLAVVRMATRNKTVRMNKEHSGGSSSMAGARNRALQVVDEEEHNSSGTSTDMQPSDQGSPPSSSVRSRSMSRDTSMSQSAPGENGKSFKGSLPLGTAMAAVVNSRSLARYHAGRIMGVAAFDEEVFATGGEDATLRLWQSAHVSPSASLTSTPSGASTPTGSRPSSRMASRASSPLGFHLPPPPPRVPVLDASLVGLWRLHSPITILMRFANTPLVVAGTAAGEVHVLDTQKLMDHQEKKDKAPGAEDAAKEEAEAHAESAVWEQRPFNHGIAAMAFSSDGTLFSAASPDQNQVVLYKVVQIGSSPADITLQLLGFYEICQPYLLSFSPKDLSAIERNQAGAPPLLVVGTMLGELQLLHMLQSLNHLRTDDALIPPVSLLHGLLRVQSPITAMLTLPIMTAGGNADTTVLDGAFWLVACCADKSIKRIRMPQQQHCDAARAALSARAAAIEQQQRMGRSPPFSVPRVGMATSQNFQMPEIEKPMELDAPACHISLSQTNRQLVVSCLSGTVVVFGFPDLIAFARWPLHAPVPVQETALAQSLGSSRLPSPQQQHVRGGAAVLTTSLLVSVGPEGCVCMASLEGSSLLGIVGATRKYESSKTLDTSPKPTPRPASAAARKGHSVNGVPGLGSAILEAGQVRPDHSKVPPIVARSADTTGVLGWKEAPLDARRKSKAVSIEEAHEKLSAKKQDFARRLKELRALNASQGDEKLGDHEFVVDVALEKELRREADEVVTKAQTQAMVDIEVPEVMYHRILAYAKRSTQEQEQELVSLPEYRFISVLSADDAKRLKDVGSVVKVPGVSSYSIKRLNVDEADKLRKVTFLRRMEQEEWRQRPFYHRGSACLLRRWRGSLGGKPSESQEEVSQPNTSHAESQPDNRATLTTGADKEEELEEGNAAEMDRKDSGGAAADSRPLQQEEDILSLSATNASETGDMSARERESVKEDDVLGCEVYNGACHLLYSDLQLHAPTRKAAQTILLQEEIRCLQREFNSQFARLRTLKHQELERLNDKGKRIETIQNKYEPWMDQPRTSLSADQRKLMAELEKRAMEVMEECEKATRQLEMERKAVEADIYGHVVEFNAQVAALYTARLKADSQLRVFELQSIDLTQAIEELRAGTKARDQVSSMDKQLIRRRNLRTTLLTEAQAVAKKAALEYEEIQAQERALDRAMRRELTSVDEDLRDEAIALYRDRLRHVPRKSANSKAVVKPQEEREQQQQEEGSSSGGDWCEEEEAVE</sequence>
<keyword evidence="4" id="KW-0677">Repeat</keyword>
<dbReference type="InterPro" id="IPR001680">
    <property type="entry name" value="WD40_rpt"/>
</dbReference>
<keyword evidence="7" id="KW-0966">Cell projection</keyword>
<evidence type="ECO:0000256" key="8">
    <source>
        <dbReference type="ARBA" id="ARBA00023605"/>
    </source>
</evidence>
<accession>A0ABQ7GNK4</accession>
<dbReference type="SUPFAM" id="SSF82171">
    <property type="entry name" value="DPP6 N-terminal domain-like"/>
    <property type="match status" value="1"/>
</dbReference>
<dbReference type="InterPro" id="IPR036322">
    <property type="entry name" value="WD40_repeat_dom_sf"/>
</dbReference>
<keyword evidence="5 10" id="KW-0175">Coiled coil</keyword>
<dbReference type="Gene3D" id="2.130.10.10">
    <property type="entry name" value="YVTN repeat-like/Quinoprotein amine dehydrogenase"/>
    <property type="match status" value="2"/>
</dbReference>
<feature type="compositionally biased region" description="Low complexity" evidence="11">
    <location>
        <begin position="551"/>
        <end position="582"/>
    </location>
</feature>
<evidence type="ECO:0000256" key="1">
    <source>
        <dbReference type="ARBA" id="ARBA00004430"/>
    </source>
</evidence>
<feature type="region of interest" description="Disordered" evidence="11">
    <location>
        <begin position="418"/>
        <end position="495"/>
    </location>
</feature>
<comment type="similarity">
    <text evidence="8">Belongs to the CFAP43 family.</text>
</comment>
<comment type="caution">
    <text evidence="12">The sequence shown here is derived from an EMBL/GenBank/DDBJ whole genome shotgun (WGS) entry which is preliminary data.</text>
</comment>
<dbReference type="SUPFAM" id="SSF50978">
    <property type="entry name" value="WD40 repeat-like"/>
    <property type="match status" value="1"/>
</dbReference>
<feature type="compositionally biased region" description="Polar residues" evidence="11">
    <location>
        <begin position="1270"/>
        <end position="1291"/>
    </location>
</feature>
<name>A0ABQ7GNK4_DUNSA</name>
<feature type="region of interest" description="Disordered" evidence="11">
    <location>
        <begin position="642"/>
        <end position="666"/>
    </location>
</feature>
<feature type="coiled-coil region" evidence="10">
    <location>
        <begin position="1442"/>
        <end position="1480"/>
    </location>
</feature>
<feature type="region of interest" description="Disordered" evidence="11">
    <location>
        <begin position="1261"/>
        <end position="1351"/>
    </location>
</feature>
<evidence type="ECO:0000313" key="12">
    <source>
        <dbReference type="EMBL" id="KAF5836201.1"/>
    </source>
</evidence>
<evidence type="ECO:0000256" key="6">
    <source>
        <dbReference type="ARBA" id="ARBA00023212"/>
    </source>
</evidence>
<keyword evidence="3" id="KW-0853">WD repeat</keyword>
<evidence type="ECO:0000256" key="2">
    <source>
        <dbReference type="ARBA" id="ARBA00022490"/>
    </source>
</evidence>
<proteinExistence type="inferred from homology"/>
<keyword evidence="6" id="KW-0206">Cytoskeleton</keyword>
<dbReference type="SMART" id="SM00320">
    <property type="entry name" value="WD40"/>
    <property type="match status" value="4"/>
</dbReference>